<evidence type="ECO:0000259" key="8">
    <source>
        <dbReference type="PROSITE" id="PS50878"/>
    </source>
</evidence>
<dbReference type="InterPro" id="IPR043502">
    <property type="entry name" value="DNA/RNA_pol_sf"/>
</dbReference>
<dbReference type="PANTHER" id="PTHR24559:SF450">
    <property type="entry name" value="RNA-DIRECTED DNA POLYMERASE HOMOLOG"/>
    <property type="match status" value="1"/>
</dbReference>
<dbReference type="InterPro" id="IPR053134">
    <property type="entry name" value="RNA-dir_DNA_polymerase"/>
</dbReference>
<dbReference type="PANTHER" id="PTHR24559">
    <property type="entry name" value="TRANSPOSON TY3-I GAG-POL POLYPROTEIN"/>
    <property type="match status" value="1"/>
</dbReference>
<keyword evidence="6" id="KW-0378">Hydrolase</keyword>
<protein>
    <submittedName>
        <fullName evidence="9">OSJNBa0045O17.10 protein</fullName>
    </submittedName>
</protein>
<dbReference type="Gene3D" id="3.10.10.10">
    <property type="entry name" value="HIV Type 1 Reverse Transcriptase, subunit A, domain 1"/>
    <property type="match status" value="1"/>
</dbReference>
<proteinExistence type="predicted"/>
<dbReference type="AlphaFoldDB" id="Q7XNN7"/>
<evidence type="ECO:0000313" key="9">
    <source>
        <dbReference type="EMBL" id="CAE04013.2"/>
    </source>
</evidence>
<dbReference type="CDD" id="cd01647">
    <property type="entry name" value="RT_LTR"/>
    <property type="match status" value="1"/>
</dbReference>
<evidence type="ECO:0000256" key="7">
    <source>
        <dbReference type="ARBA" id="ARBA00022918"/>
    </source>
</evidence>
<sequence length="311" mass="35866">MDRHIPSNFDREPNTPLVDTGSSSNFLAKHVVTKLGLLPNAKPVTKKPYRYYPEQKDEIEKQVTQMLQQGIIQSSVSPFASSVLLVKKKDGTWRFCVDYRGLNEIIVKNKYPMSEVEELLDELAGAQWFTKLDLRSGYHQIRLVEQDEAKTAFRTHQGHYEFKVMPFGLTNAPATFQRLMNTIFSAVIRKFVLVFVDDILIYSKSLEEHVDHLRTVFQLLQQHGLFVKANKCSFAQQHLDYSGHIIGVHGASTDPEKVMTVQHWPTPRNLKQLRGFHGLAGYYRKFIKGYGVLTKPLTGLLKKEVKYKWKR</sequence>
<evidence type="ECO:0000256" key="3">
    <source>
        <dbReference type="ARBA" id="ARBA00022695"/>
    </source>
</evidence>
<keyword evidence="7" id="KW-0695">RNA-directed DNA polymerase</keyword>
<dbReference type="EMBL" id="AL663018">
    <property type="protein sequence ID" value="CAE04013.2"/>
    <property type="molecule type" value="Genomic_DNA"/>
</dbReference>
<keyword evidence="4" id="KW-0540">Nuclease</keyword>
<dbReference type="GO" id="GO:0003964">
    <property type="term" value="F:RNA-directed DNA polymerase activity"/>
    <property type="evidence" value="ECO:0007669"/>
    <property type="project" value="UniProtKB-KW"/>
</dbReference>
<evidence type="ECO:0000256" key="4">
    <source>
        <dbReference type="ARBA" id="ARBA00022722"/>
    </source>
</evidence>
<dbReference type="Gene3D" id="3.30.70.270">
    <property type="match status" value="2"/>
</dbReference>
<dbReference type="InterPro" id="IPR000477">
    <property type="entry name" value="RT_dom"/>
</dbReference>
<keyword evidence="3" id="KW-0548">Nucleotidyltransferase</keyword>
<evidence type="ECO:0000256" key="5">
    <source>
        <dbReference type="ARBA" id="ARBA00022759"/>
    </source>
</evidence>
<evidence type="ECO:0000256" key="2">
    <source>
        <dbReference type="ARBA" id="ARBA00022679"/>
    </source>
</evidence>
<keyword evidence="5" id="KW-0255">Endonuclease</keyword>
<dbReference type="Pfam" id="PF00078">
    <property type="entry name" value="RVT_1"/>
    <property type="match status" value="1"/>
</dbReference>
<name>Q7XNN7_ORYSJ</name>
<dbReference type="SUPFAM" id="SSF56672">
    <property type="entry name" value="DNA/RNA polymerases"/>
    <property type="match status" value="1"/>
</dbReference>
<reference evidence="10" key="2">
    <citation type="journal article" date="2008" name="Nucleic Acids Res.">
        <title>The rice annotation project database (RAP-DB): 2008 update.</title>
        <authorList>
            <consortium name="The rice annotation project (RAP)"/>
        </authorList>
    </citation>
    <scope>GENOME REANNOTATION</scope>
    <source>
        <strain evidence="10">cv. Nipponbare</strain>
    </source>
</reference>
<keyword evidence="1" id="KW-0645">Protease</keyword>
<evidence type="ECO:0000256" key="1">
    <source>
        <dbReference type="ARBA" id="ARBA00022670"/>
    </source>
</evidence>
<reference evidence="10" key="1">
    <citation type="journal article" date="2005" name="Nature">
        <title>The map-based sequence of the rice genome.</title>
        <authorList>
            <consortium name="International rice genome sequencing project (IRGSP)"/>
            <person name="Matsumoto T."/>
            <person name="Wu J."/>
            <person name="Kanamori H."/>
            <person name="Katayose Y."/>
            <person name="Fujisawa M."/>
            <person name="Namiki N."/>
            <person name="Mizuno H."/>
            <person name="Yamamoto K."/>
            <person name="Antonio B.A."/>
            <person name="Baba T."/>
            <person name="Sakata K."/>
            <person name="Nagamura Y."/>
            <person name="Aoki H."/>
            <person name="Arikawa K."/>
            <person name="Arita K."/>
            <person name="Bito T."/>
            <person name="Chiden Y."/>
            <person name="Fujitsuka N."/>
            <person name="Fukunaka R."/>
            <person name="Hamada M."/>
            <person name="Harada C."/>
            <person name="Hayashi A."/>
            <person name="Hijishita S."/>
            <person name="Honda M."/>
            <person name="Hosokawa S."/>
            <person name="Ichikawa Y."/>
            <person name="Idonuma A."/>
            <person name="Iijima M."/>
            <person name="Ikeda M."/>
            <person name="Ikeno M."/>
            <person name="Ito K."/>
            <person name="Ito S."/>
            <person name="Ito T."/>
            <person name="Ito Y."/>
            <person name="Ito Y."/>
            <person name="Iwabuchi A."/>
            <person name="Kamiya K."/>
            <person name="Karasawa W."/>
            <person name="Kurita K."/>
            <person name="Katagiri S."/>
            <person name="Kikuta A."/>
            <person name="Kobayashi H."/>
            <person name="Kobayashi N."/>
            <person name="Machita K."/>
            <person name="Maehara T."/>
            <person name="Masukawa M."/>
            <person name="Mizubayashi T."/>
            <person name="Mukai Y."/>
            <person name="Nagasaki H."/>
            <person name="Nagata Y."/>
            <person name="Naito S."/>
            <person name="Nakashima M."/>
            <person name="Nakama Y."/>
            <person name="Nakamichi Y."/>
            <person name="Nakamura M."/>
            <person name="Meguro A."/>
            <person name="Negishi M."/>
            <person name="Ohta I."/>
            <person name="Ohta T."/>
            <person name="Okamoto M."/>
            <person name="Ono N."/>
            <person name="Saji S."/>
            <person name="Sakaguchi M."/>
            <person name="Sakai K."/>
            <person name="Shibata M."/>
            <person name="Shimokawa T."/>
            <person name="Song J."/>
            <person name="Takazaki Y."/>
            <person name="Terasawa K."/>
            <person name="Tsugane M."/>
            <person name="Tsuji K."/>
            <person name="Ueda S."/>
            <person name="Waki K."/>
            <person name="Yamagata H."/>
            <person name="Yamamoto M."/>
            <person name="Yamamoto S."/>
            <person name="Yamane H."/>
            <person name="Yoshiki S."/>
            <person name="Yoshihara R."/>
            <person name="Yukawa K."/>
            <person name="Zhong H."/>
            <person name="Yano M."/>
            <person name="Yuan Q."/>
            <person name="Ouyang S."/>
            <person name="Liu J."/>
            <person name="Jones K.M."/>
            <person name="Gansberger K."/>
            <person name="Moffat K."/>
            <person name="Hill J."/>
            <person name="Bera J."/>
            <person name="Fadrosh D."/>
            <person name="Jin S."/>
            <person name="Johri S."/>
            <person name="Kim M."/>
            <person name="Overton L."/>
            <person name="Reardon M."/>
            <person name="Tsitrin T."/>
            <person name="Vuong H."/>
            <person name="Weaver B."/>
            <person name="Ciecko A."/>
            <person name="Tallon L."/>
            <person name="Jackson J."/>
            <person name="Pai G."/>
            <person name="Aken S.V."/>
            <person name="Utterback T."/>
            <person name="Reidmuller S."/>
            <person name="Feldblyum T."/>
            <person name="Hsiao J."/>
            <person name="Zismann V."/>
            <person name="Iobst S."/>
            <person name="de Vazeille A.R."/>
            <person name="Buell C.R."/>
            <person name="Ying K."/>
            <person name="Li Y."/>
            <person name="Lu T."/>
            <person name="Huang Y."/>
            <person name="Zhao Q."/>
            <person name="Feng Q."/>
            <person name="Zhang L."/>
            <person name="Zhu J."/>
            <person name="Weng Q."/>
            <person name="Mu J."/>
            <person name="Lu Y."/>
            <person name="Fan D."/>
            <person name="Liu Y."/>
            <person name="Guan J."/>
            <person name="Zhang Y."/>
            <person name="Yu S."/>
            <person name="Liu X."/>
            <person name="Zhang Y."/>
            <person name="Hong G."/>
            <person name="Han B."/>
            <person name="Choisne N."/>
            <person name="Demange N."/>
            <person name="Orjeda G."/>
            <person name="Samain S."/>
            <person name="Cattolico L."/>
            <person name="Pelletier E."/>
            <person name="Couloux A."/>
            <person name="Segurens B."/>
            <person name="Wincker P."/>
            <person name="D'Hont A."/>
            <person name="Scarpelli C."/>
            <person name="Weissenbach J."/>
            <person name="Salanoubat M."/>
            <person name="Quetier F."/>
            <person name="Yu Y."/>
            <person name="Kim H.R."/>
            <person name="Rambo T."/>
            <person name="Currie J."/>
            <person name="Collura K."/>
            <person name="Luo M."/>
            <person name="Yang T."/>
            <person name="Ammiraju J.S.S."/>
            <person name="Engler F."/>
            <person name="Soderlund C."/>
            <person name="Wing R.A."/>
            <person name="Palmer L.E."/>
            <person name="de la Bastide M."/>
            <person name="Spiegel L."/>
            <person name="Nascimento L."/>
            <person name="Zutavern T."/>
            <person name="O'Shaughnessy A."/>
            <person name="Dike S."/>
            <person name="Dedhia N."/>
            <person name="Preston R."/>
            <person name="Balija V."/>
            <person name="McCombie W.R."/>
            <person name="Chow T."/>
            <person name="Chen H."/>
            <person name="Chung M."/>
            <person name="Chen C."/>
            <person name="Shaw J."/>
            <person name="Wu H."/>
            <person name="Hsiao K."/>
            <person name="Chao Y."/>
            <person name="Chu M."/>
            <person name="Cheng C."/>
            <person name="Hour A."/>
            <person name="Lee P."/>
            <person name="Lin S."/>
            <person name="Lin Y."/>
            <person name="Liou J."/>
            <person name="Liu S."/>
            <person name="Hsing Y."/>
            <person name="Raghuvanshi S."/>
            <person name="Mohanty A."/>
            <person name="Bharti A.K."/>
            <person name="Gaur A."/>
            <person name="Gupta V."/>
            <person name="Kumar D."/>
            <person name="Ravi V."/>
            <person name="Vij S."/>
            <person name="Kapur A."/>
            <person name="Khurana P."/>
            <person name="Khurana P."/>
            <person name="Khurana J.P."/>
            <person name="Tyagi A.K."/>
            <person name="Gaikwad K."/>
            <person name="Singh A."/>
            <person name="Dalal V."/>
            <person name="Srivastava S."/>
            <person name="Dixit A."/>
            <person name="Pal A.K."/>
            <person name="Ghazi I.A."/>
            <person name="Yadav M."/>
            <person name="Pandit A."/>
            <person name="Bhargava A."/>
            <person name="Sureshbabu K."/>
            <person name="Batra K."/>
            <person name="Sharma T.R."/>
            <person name="Mohapatra T."/>
            <person name="Singh N.K."/>
            <person name="Messing J."/>
            <person name="Nelson A.B."/>
            <person name="Fuks G."/>
            <person name="Kavchok S."/>
            <person name="Keizer G."/>
            <person name="Linton E."/>
            <person name="Llaca V."/>
            <person name="Song R."/>
            <person name="Tanyolac B."/>
            <person name="Young S."/>
            <person name="Ho-Il K."/>
            <person name="Hahn J.H."/>
            <person name="Sangsakoo G."/>
            <person name="Vanavichit A."/>
            <person name="de Mattos Luiz.A.T."/>
            <person name="Zimmer P.D."/>
            <person name="Malone G."/>
            <person name="Dellagostin O."/>
            <person name="de Oliveira A.C."/>
            <person name="Bevan M."/>
            <person name="Bancroft I."/>
            <person name="Minx P."/>
            <person name="Cordum H."/>
            <person name="Wilson R."/>
            <person name="Cheng Z."/>
            <person name="Jin W."/>
            <person name="Jiang J."/>
            <person name="Leong S.A."/>
            <person name="Iwama H."/>
            <person name="Gojobori T."/>
            <person name="Itoh T."/>
            <person name="Niimura Y."/>
            <person name="Fujii Y."/>
            <person name="Habara T."/>
            <person name="Sakai H."/>
            <person name="Sato Y."/>
            <person name="Wilson G."/>
            <person name="Kumar K."/>
            <person name="McCouch S."/>
            <person name="Juretic N."/>
            <person name="Hoen D."/>
            <person name="Wright S."/>
            <person name="Bruskiewich R."/>
            <person name="Bureau T."/>
            <person name="Miyao A."/>
            <person name="Hirochika H."/>
            <person name="Nishikawa T."/>
            <person name="Kadowaki K."/>
            <person name="Sugiura M."/>
            <person name="Burr B."/>
            <person name="Sasaki T."/>
        </authorList>
    </citation>
    <scope>NUCLEOTIDE SEQUENCE [LARGE SCALE GENOMIC DNA]</scope>
    <source>
        <strain evidence="10">cv. Nipponbare</strain>
    </source>
</reference>
<dbReference type="GO" id="GO:0004519">
    <property type="term" value="F:endonuclease activity"/>
    <property type="evidence" value="ECO:0007669"/>
    <property type="project" value="UniProtKB-KW"/>
</dbReference>
<feature type="domain" description="Reverse transcriptase" evidence="8">
    <location>
        <begin position="67"/>
        <end position="246"/>
    </location>
</feature>
<dbReference type="Proteomes" id="UP000000763">
    <property type="component" value="Chromosome 4"/>
</dbReference>
<evidence type="ECO:0000256" key="6">
    <source>
        <dbReference type="ARBA" id="ARBA00022801"/>
    </source>
</evidence>
<dbReference type="GO" id="GO:0008233">
    <property type="term" value="F:peptidase activity"/>
    <property type="evidence" value="ECO:0007669"/>
    <property type="project" value="UniProtKB-KW"/>
</dbReference>
<dbReference type="FunFam" id="3.10.10.10:FF:000007">
    <property type="entry name" value="Retrovirus-related Pol polyprotein from transposon 17.6-like Protein"/>
    <property type="match status" value="1"/>
</dbReference>
<dbReference type="InterPro" id="IPR043128">
    <property type="entry name" value="Rev_trsase/Diguanyl_cyclase"/>
</dbReference>
<evidence type="ECO:0000313" key="10">
    <source>
        <dbReference type="Proteomes" id="UP000000763"/>
    </source>
</evidence>
<organism evidence="9 10">
    <name type="scientific">Oryza sativa subsp. japonica</name>
    <name type="common">Rice</name>
    <dbReference type="NCBI Taxonomy" id="39947"/>
    <lineage>
        <taxon>Eukaryota</taxon>
        <taxon>Viridiplantae</taxon>
        <taxon>Streptophyta</taxon>
        <taxon>Embryophyta</taxon>
        <taxon>Tracheophyta</taxon>
        <taxon>Spermatophyta</taxon>
        <taxon>Magnoliopsida</taxon>
        <taxon>Liliopsida</taxon>
        <taxon>Poales</taxon>
        <taxon>Poaceae</taxon>
        <taxon>BOP clade</taxon>
        <taxon>Oryzoideae</taxon>
        <taxon>Oryzeae</taxon>
        <taxon>Oryzinae</taxon>
        <taxon>Oryza</taxon>
        <taxon>Oryza sativa</taxon>
    </lineage>
</organism>
<keyword evidence="2" id="KW-0808">Transferase</keyword>
<dbReference type="GO" id="GO:0006508">
    <property type="term" value="P:proteolysis"/>
    <property type="evidence" value="ECO:0007669"/>
    <property type="project" value="UniProtKB-KW"/>
</dbReference>
<gene>
    <name evidence="9" type="primary">OSJNBa0045O17.10</name>
</gene>
<accession>Q7XNN7</accession>
<dbReference type="PROSITE" id="PS50878">
    <property type="entry name" value="RT_POL"/>
    <property type="match status" value="1"/>
</dbReference>